<name>A0A0L0FGU8_9EUKA</name>
<accession>A0A0L0FGU8</accession>
<keyword evidence="2" id="KW-0472">Membrane</keyword>
<feature type="compositionally biased region" description="Basic residues" evidence="1">
    <location>
        <begin position="290"/>
        <end position="300"/>
    </location>
</feature>
<feature type="transmembrane region" description="Helical" evidence="2">
    <location>
        <begin position="153"/>
        <end position="174"/>
    </location>
</feature>
<proteinExistence type="predicted"/>
<evidence type="ECO:0000313" key="4">
    <source>
        <dbReference type="Proteomes" id="UP000054560"/>
    </source>
</evidence>
<gene>
    <name evidence="3" type="ORF">SARC_11490</name>
</gene>
<feature type="transmembrane region" description="Helical" evidence="2">
    <location>
        <begin position="45"/>
        <end position="66"/>
    </location>
</feature>
<evidence type="ECO:0000313" key="3">
    <source>
        <dbReference type="EMBL" id="KNC75997.1"/>
    </source>
</evidence>
<keyword evidence="4" id="KW-1185">Reference proteome</keyword>
<organism evidence="3 4">
    <name type="scientific">Sphaeroforma arctica JP610</name>
    <dbReference type="NCBI Taxonomy" id="667725"/>
    <lineage>
        <taxon>Eukaryota</taxon>
        <taxon>Ichthyosporea</taxon>
        <taxon>Ichthyophonida</taxon>
        <taxon>Sphaeroforma</taxon>
    </lineage>
</organism>
<feature type="compositionally biased region" description="Polar residues" evidence="1">
    <location>
        <begin position="321"/>
        <end position="347"/>
    </location>
</feature>
<evidence type="ECO:0000256" key="1">
    <source>
        <dbReference type="SAM" id="MobiDB-lite"/>
    </source>
</evidence>
<feature type="transmembrane region" description="Helical" evidence="2">
    <location>
        <begin position="112"/>
        <end position="133"/>
    </location>
</feature>
<keyword evidence="2" id="KW-0812">Transmembrane</keyword>
<feature type="region of interest" description="Disordered" evidence="1">
    <location>
        <begin position="282"/>
        <end position="355"/>
    </location>
</feature>
<dbReference type="RefSeq" id="XP_014149899.1">
    <property type="nucleotide sequence ID" value="XM_014294424.1"/>
</dbReference>
<dbReference type="GeneID" id="25911994"/>
<feature type="transmembrane region" description="Helical" evidence="2">
    <location>
        <begin position="238"/>
        <end position="265"/>
    </location>
</feature>
<feature type="transmembrane region" description="Helical" evidence="2">
    <location>
        <begin position="78"/>
        <end position="100"/>
    </location>
</feature>
<dbReference type="OrthoDB" id="10267357at2759"/>
<evidence type="ECO:0000256" key="2">
    <source>
        <dbReference type="SAM" id="Phobius"/>
    </source>
</evidence>
<dbReference type="eggNOG" id="ENOG502SQJE">
    <property type="taxonomic scope" value="Eukaryota"/>
</dbReference>
<protein>
    <submittedName>
        <fullName evidence="3">Uncharacterized protein</fullName>
    </submittedName>
</protein>
<keyword evidence="2" id="KW-1133">Transmembrane helix</keyword>
<dbReference type="AlphaFoldDB" id="A0A0L0FGU8"/>
<reference evidence="3 4" key="1">
    <citation type="submission" date="2011-02" db="EMBL/GenBank/DDBJ databases">
        <title>The Genome Sequence of Sphaeroforma arctica JP610.</title>
        <authorList>
            <consortium name="The Broad Institute Genome Sequencing Platform"/>
            <person name="Russ C."/>
            <person name="Cuomo C."/>
            <person name="Young S.K."/>
            <person name="Zeng Q."/>
            <person name="Gargeya S."/>
            <person name="Alvarado L."/>
            <person name="Berlin A."/>
            <person name="Chapman S.B."/>
            <person name="Chen Z."/>
            <person name="Freedman E."/>
            <person name="Gellesch M."/>
            <person name="Goldberg J."/>
            <person name="Griggs A."/>
            <person name="Gujja S."/>
            <person name="Heilman E."/>
            <person name="Heiman D."/>
            <person name="Howarth C."/>
            <person name="Mehta T."/>
            <person name="Neiman D."/>
            <person name="Pearson M."/>
            <person name="Roberts A."/>
            <person name="Saif S."/>
            <person name="Shea T."/>
            <person name="Shenoy N."/>
            <person name="Sisk P."/>
            <person name="Stolte C."/>
            <person name="Sykes S."/>
            <person name="White J."/>
            <person name="Yandava C."/>
            <person name="Burger G."/>
            <person name="Gray M.W."/>
            <person name="Holland P.W.H."/>
            <person name="King N."/>
            <person name="Lang F.B.F."/>
            <person name="Roger A.J."/>
            <person name="Ruiz-Trillo I."/>
            <person name="Haas B."/>
            <person name="Nusbaum C."/>
            <person name="Birren B."/>
        </authorList>
    </citation>
    <scope>NUCLEOTIDE SEQUENCE [LARGE SCALE GENOMIC DNA]</scope>
    <source>
        <strain evidence="3 4">JP610</strain>
    </source>
</reference>
<dbReference type="Proteomes" id="UP000054560">
    <property type="component" value="Unassembled WGS sequence"/>
</dbReference>
<dbReference type="EMBL" id="KQ243313">
    <property type="protein sequence ID" value="KNC75997.1"/>
    <property type="molecule type" value="Genomic_DNA"/>
</dbReference>
<sequence>MRDNFVPLFETAALGIALFVSTTVTCTFLERYITSNRGVVNLSGLAAGCLAVVYSLYALTVTFAGISDDFNCTVLQAINGTCMSASNALCFGHLFFKVYASNKNSSSWKYTKWIGGFSTVFNWVTLIVVHALVEGTTQEDCGGLTCVFKFEKISFHLKWAAQLINQFVMGYLFLRPLCNNIVVRHRDRPNSRWGDLFTTSDTRIQLMTRSVVAISISILFTLAVTVCVWVKLAEGPNVVIPVFGLAVLDNAVNLYTIALAVNLTIATDDPIDLTMSGGMGNTLHSVQSMKSRRSSRRQKSQKSEVRQVSESQFPHSERSLVPQSDRTITLDGSSTAGSLSDAPSSANGVPPAYVC</sequence>
<feature type="transmembrane region" description="Helical" evidence="2">
    <location>
        <begin position="12"/>
        <end position="33"/>
    </location>
</feature>
<feature type="transmembrane region" description="Helical" evidence="2">
    <location>
        <begin position="211"/>
        <end position="232"/>
    </location>
</feature>